<keyword evidence="3" id="KW-1185">Reference proteome</keyword>
<dbReference type="AlphaFoldDB" id="A0A5B0R3D0"/>
<evidence type="ECO:0000256" key="1">
    <source>
        <dbReference type="SAM" id="MobiDB-lite"/>
    </source>
</evidence>
<feature type="compositionally biased region" description="Polar residues" evidence="1">
    <location>
        <begin position="61"/>
        <end position="71"/>
    </location>
</feature>
<gene>
    <name evidence="2" type="ORF">PGT21_027310</name>
</gene>
<organism evidence="2 3">
    <name type="scientific">Puccinia graminis f. sp. tritici</name>
    <dbReference type="NCBI Taxonomy" id="56615"/>
    <lineage>
        <taxon>Eukaryota</taxon>
        <taxon>Fungi</taxon>
        <taxon>Dikarya</taxon>
        <taxon>Basidiomycota</taxon>
        <taxon>Pucciniomycotina</taxon>
        <taxon>Pucciniomycetes</taxon>
        <taxon>Pucciniales</taxon>
        <taxon>Pucciniaceae</taxon>
        <taxon>Puccinia</taxon>
    </lineage>
</organism>
<evidence type="ECO:0000313" key="3">
    <source>
        <dbReference type="Proteomes" id="UP000324748"/>
    </source>
</evidence>
<accession>A0A5B0R3D0</accession>
<dbReference type="OrthoDB" id="2509889at2759"/>
<comment type="caution">
    <text evidence="2">The sequence shown here is derived from an EMBL/GenBank/DDBJ whole genome shotgun (WGS) entry which is preliminary data.</text>
</comment>
<dbReference type="EMBL" id="VSWC01000001">
    <property type="protein sequence ID" value="KAA1119495.1"/>
    <property type="molecule type" value="Genomic_DNA"/>
</dbReference>
<evidence type="ECO:0000313" key="2">
    <source>
        <dbReference type="EMBL" id="KAA1119495.1"/>
    </source>
</evidence>
<dbReference type="Proteomes" id="UP000324748">
    <property type="component" value="Unassembled WGS sequence"/>
</dbReference>
<reference evidence="2 3" key="1">
    <citation type="submission" date="2019-05" db="EMBL/GenBank/DDBJ databases">
        <title>Emergence of the Ug99 lineage of the wheat stem rust pathogen through somatic hybridization.</title>
        <authorList>
            <person name="Li F."/>
            <person name="Upadhyaya N.M."/>
            <person name="Sperschneider J."/>
            <person name="Matny O."/>
            <person name="Nguyen-Phuc H."/>
            <person name="Mago R."/>
            <person name="Raley C."/>
            <person name="Miller M.E."/>
            <person name="Silverstein K.A.T."/>
            <person name="Henningsen E."/>
            <person name="Hirsch C.D."/>
            <person name="Visser B."/>
            <person name="Pretorius Z.A."/>
            <person name="Steffenson B.J."/>
            <person name="Schwessinger B."/>
            <person name="Dodds P.N."/>
            <person name="Figueroa M."/>
        </authorList>
    </citation>
    <scope>NUCLEOTIDE SEQUENCE [LARGE SCALE GENOMIC DNA]</scope>
    <source>
        <strain evidence="2">21-0</strain>
    </source>
</reference>
<sequence>MSFSTEWIPGATFSGRAFPDDAAGTPLSTAPAPRSNDGDSLASGDSSIASDDEEKIANDGEGNSDNNEAVISTGPNAVAFAPGASPPVYRLAALPLGSSENPIEIEDEDAANQPRNNEEVNDYGRLNSPRFDPVEIVPFQATVVDEEDVLRARERINRWFNNHIRHNSQRVLRGRSRRARAAAGPVEPYWTVNELMDSVLEELDDILNNASRVELIHV</sequence>
<protein>
    <submittedName>
        <fullName evidence="2">Uncharacterized protein</fullName>
    </submittedName>
</protein>
<proteinExistence type="predicted"/>
<feature type="region of interest" description="Disordered" evidence="1">
    <location>
        <begin position="1"/>
        <end position="71"/>
    </location>
</feature>
<name>A0A5B0R3D0_PUCGR</name>